<feature type="binding site" evidence="9">
    <location>
        <position position="156"/>
    </location>
    <ligand>
        <name>substrate</name>
    </ligand>
</feature>
<protein>
    <recommendedName>
        <fullName evidence="9">Arginine biosynthesis bifunctional protein ArgJ</fullName>
    </recommendedName>
    <domain>
        <recommendedName>
            <fullName evidence="9">Glutamate N-acetyltransferase</fullName>
            <ecNumber evidence="9">2.3.1.35</ecNumber>
        </recommendedName>
        <alternativeName>
            <fullName evidence="9">Ornithine acetyltransferase</fullName>
            <shortName evidence="9">OATase</shortName>
        </alternativeName>
        <alternativeName>
            <fullName evidence="9">Ornithine transacetylase</fullName>
        </alternativeName>
    </domain>
    <domain>
        <recommendedName>
            <fullName evidence="9">Amino-acid acetyltransferase</fullName>
            <ecNumber evidence="9">2.3.1.1</ecNumber>
        </recommendedName>
        <alternativeName>
            <fullName evidence="9">N-acetylglutamate synthase</fullName>
            <shortName evidence="9">AGSase</shortName>
        </alternativeName>
    </domain>
    <component>
        <recommendedName>
            <fullName evidence="9">Arginine biosynthesis bifunctional protein ArgJ alpha chain</fullName>
        </recommendedName>
    </component>
    <component>
        <recommendedName>
            <fullName evidence="9">Arginine biosynthesis bifunctional protein ArgJ beta chain</fullName>
        </recommendedName>
    </component>
</protein>
<dbReference type="OrthoDB" id="9804242at2"/>
<dbReference type="RefSeq" id="WP_078787788.1">
    <property type="nucleotide sequence ID" value="NZ_FMTO01000011.1"/>
</dbReference>
<keyword evidence="8 9" id="KW-0012">Acyltransferase</keyword>
<dbReference type="EC" id="2.3.1.35" evidence="9"/>
<feature type="binding site" evidence="9">
    <location>
        <position position="410"/>
    </location>
    <ligand>
        <name>substrate</name>
    </ligand>
</feature>
<dbReference type="InterPro" id="IPR002813">
    <property type="entry name" value="Arg_biosynth_ArgJ"/>
</dbReference>
<dbReference type="Gene3D" id="3.10.20.340">
    <property type="entry name" value="ArgJ beta chain, C-terminal domain"/>
    <property type="match status" value="1"/>
</dbReference>
<dbReference type="InterPro" id="IPR016117">
    <property type="entry name" value="ArgJ-like_dom_sf"/>
</dbReference>
<dbReference type="Gene3D" id="3.30.2330.10">
    <property type="entry name" value="arginine biosynthesis bifunctional protein suprefamily"/>
    <property type="match status" value="1"/>
</dbReference>
<comment type="catalytic activity">
    <reaction evidence="9">
        <text>N(2)-acetyl-L-ornithine + L-glutamate = N-acetyl-L-glutamate + L-ornithine</text>
        <dbReference type="Rhea" id="RHEA:15349"/>
        <dbReference type="ChEBI" id="CHEBI:29985"/>
        <dbReference type="ChEBI" id="CHEBI:44337"/>
        <dbReference type="ChEBI" id="CHEBI:46911"/>
        <dbReference type="ChEBI" id="CHEBI:57805"/>
        <dbReference type="EC" id="2.3.1.35"/>
    </reaction>
</comment>
<feature type="chain" id="PRO_5023541193" description="Arginine biosynthesis bifunctional protein ArgJ alpha chain" evidence="9">
    <location>
        <begin position="1"/>
        <end position="192"/>
    </location>
</feature>
<dbReference type="PANTHER" id="PTHR23100:SF0">
    <property type="entry name" value="ARGININE BIOSYNTHESIS BIFUNCTIONAL PROTEIN ARGJ, MITOCHONDRIAL"/>
    <property type="match status" value="1"/>
</dbReference>
<dbReference type="EMBL" id="FUXA01000012">
    <property type="protein sequence ID" value="SJZ90642.1"/>
    <property type="molecule type" value="Genomic_DNA"/>
</dbReference>
<dbReference type="SUPFAM" id="SSF56266">
    <property type="entry name" value="DmpA/ArgJ-like"/>
    <property type="match status" value="1"/>
</dbReference>
<dbReference type="UniPathway" id="UPA00068">
    <property type="reaction ID" value="UER00106"/>
</dbReference>
<organism evidence="10 11">
    <name type="scientific">Eubacterium ruminantium</name>
    <dbReference type="NCBI Taxonomy" id="42322"/>
    <lineage>
        <taxon>Bacteria</taxon>
        <taxon>Bacillati</taxon>
        <taxon>Bacillota</taxon>
        <taxon>Clostridia</taxon>
        <taxon>Eubacteriales</taxon>
        <taxon>Eubacteriaceae</taxon>
        <taxon>Eubacterium</taxon>
    </lineage>
</organism>
<feature type="binding site" evidence="9">
    <location>
        <position position="182"/>
    </location>
    <ligand>
        <name>substrate</name>
    </ligand>
</feature>
<feature type="binding site" evidence="9">
    <location>
        <position position="405"/>
    </location>
    <ligand>
        <name>substrate</name>
    </ligand>
</feature>
<feature type="site" description="Cleavage; by autolysis" evidence="9">
    <location>
        <begin position="192"/>
        <end position="193"/>
    </location>
</feature>
<comment type="pathway">
    <text evidence="9">Amino-acid biosynthesis; L-arginine biosynthesis; N(2)-acetyl-L-ornithine from L-glutamate: step 1/4.</text>
</comment>
<dbReference type="PANTHER" id="PTHR23100">
    <property type="entry name" value="ARGININE BIOSYNTHESIS BIFUNCTIONAL PROTEIN ARGJ"/>
    <property type="match status" value="1"/>
</dbReference>
<dbReference type="Pfam" id="PF01960">
    <property type="entry name" value="ArgJ"/>
    <property type="match status" value="1"/>
</dbReference>
<evidence type="ECO:0000256" key="4">
    <source>
        <dbReference type="ARBA" id="ARBA00022605"/>
    </source>
</evidence>
<evidence type="ECO:0000313" key="11">
    <source>
        <dbReference type="Proteomes" id="UP000189857"/>
    </source>
</evidence>
<keyword evidence="9" id="KW-0963">Cytoplasm</keyword>
<dbReference type="GO" id="GO:0006526">
    <property type="term" value="P:L-arginine biosynthetic process"/>
    <property type="evidence" value="ECO:0007669"/>
    <property type="project" value="UniProtKB-UniRule"/>
</dbReference>
<gene>
    <name evidence="9" type="primary">argJ</name>
    <name evidence="10" type="ORF">SAMN02745110_01977</name>
</gene>
<comment type="catalytic activity">
    <reaction evidence="9">
        <text>L-glutamate + acetyl-CoA = N-acetyl-L-glutamate + CoA + H(+)</text>
        <dbReference type="Rhea" id="RHEA:24292"/>
        <dbReference type="ChEBI" id="CHEBI:15378"/>
        <dbReference type="ChEBI" id="CHEBI:29985"/>
        <dbReference type="ChEBI" id="CHEBI:44337"/>
        <dbReference type="ChEBI" id="CHEBI:57287"/>
        <dbReference type="ChEBI" id="CHEBI:57288"/>
        <dbReference type="EC" id="2.3.1.1"/>
    </reaction>
</comment>
<comment type="subcellular location">
    <subcellularLocation>
        <location evidence="9">Cytoplasm</location>
    </subcellularLocation>
</comment>
<evidence type="ECO:0000256" key="3">
    <source>
        <dbReference type="ARBA" id="ARBA00022571"/>
    </source>
</evidence>
<keyword evidence="5 9" id="KW-0808">Transferase</keyword>
<dbReference type="FunFam" id="3.60.70.12:FF:000001">
    <property type="entry name" value="Arginine biosynthesis bifunctional protein ArgJ, chloroplastic"/>
    <property type="match status" value="1"/>
</dbReference>
<evidence type="ECO:0000256" key="6">
    <source>
        <dbReference type="ARBA" id="ARBA00022813"/>
    </source>
</evidence>
<name>A0A1T4PGL3_9FIRM</name>
<feature type="site" description="Involved in the stabilization of negative charge on the oxyanion by the formation of the oxyanion hole" evidence="9">
    <location>
        <position position="118"/>
    </location>
</feature>
<comment type="pathway">
    <text evidence="9">Amino-acid biosynthesis; L-arginine biosynthesis; L-ornithine and N-acetyl-L-glutamate from L-glutamate and N(2)-acetyl-L-ornithine (cyclic): step 1/1.</text>
</comment>
<keyword evidence="4 9" id="KW-0028">Amino-acid biosynthesis</keyword>
<feature type="binding site" evidence="9">
    <location>
        <position position="279"/>
    </location>
    <ligand>
        <name>substrate</name>
    </ligand>
</feature>
<sequence>MSVKVISGGVTAAKGYKCASTRVGIKPKGTNRDLTLIVSEVPAVCVGTFTRNIVKAAPVKWDMDIAYNVKKAQAVIVNTGIANAATGEQGLLSCKTEAEKVGAALGIPANTVLTASTGVIGPQIPVDKICGGVDELVSKLTDSVEEAHEAAKAIMTTDTQPKEIAVTFEAGGKTCTIGAMCKGSGMIHPNMGTMLGFIMSDVAIEHDIALKTIREVIDDTFNMVSVDGDTSTNDTVMLLANGLAGNEMITSEGEDLKEFKNALFTVAEFLAKNIAKDGEGATRLFTCHVTGAKDNETARILAKSVITSNLTKAAVFGMDANCGRLFCAMGYSGAEFDPDHTDIILSSKNGSIKLIADGMLPEFSEEEALSVLQPDEIVAECILHEGDGEATAWGCDLTYDYVKINADYRS</sequence>
<evidence type="ECO:0000256" key="2">
    <source>
        <dbReference type="ARBA" id="ARBA00011475"/>
    </source>
</evidence>
<evidence type="ECO:0000256" key="9">
    <source>
        <dbReference type="HAMAP-Rule" id="MF_01106"/>
    </source>
</evidence>
<keyword evidence="6 9" id="KW-0068">Autocatalytic cleavage</keyword>
<dbReference type="GO" id="GO:0004042">
    <property type="term" value="F:L-glutamate N-acetyltransferase activity"/>
    <property type="evidence" value="ECO:0007669"/>
    <property type="project" value="UniProtKB-UniRule"/>
</dbReference>
<evidence type="ECO:0000256" key="5">
    <source>
        <dbReference type="ARBA" id="ARBA00022679"/>
    </source>
</evidence>
<dbReference type="GO" id="GO:0006592">
    <property type="term" value="P:ornithine biosynthetic process"/>
    <property type="evidence" value="ECO:0007669"/>
    <property type="project" value="TreeGrafter"/>
</dbReference>
<keyword evidence="11" id="KW-1185">Reference proteome</keyword>
<reference evidence="10 11" key="1">
    <citation type="submission" date="2017-02" db="EMBL/GenBank/DDBJ databases">
        <authorList>
            <person name="Peterson S.W."/>
        </authorList>
    </citation>
    <scope>NUCLEOTIDE SEQUENCE [LARGE SCALE GENOMIC DNA]</scope>
    <source>
        <strain evidence="10 11">ATCC 17233</strain>
    </source>
</reference>
<dbReference type="EC" id="2.3.1.1" evidence="9"/>
<keyword evidence="7 9" id="KW-0511">Multifunctional enzyme</keyword>
<evidence type="ECO:0000313" key="10">
    <source>
        <dbReference type="EMBL" id="SJZ90642.1"/>
    </source>
</evidence>
<dbReference type="GO" id="GO:0004358">
    <property type="term" value="F:L-glutamate N-acetyltransferase activity, acting on acetyl-L-ornithine as donor"/>
    <property type="evidence" value="ECO:0007669"/>
    <property type="project" value="UniProtKB-UniRule"/>
</dbReference>
<evidence type="ECO:0000256" key="7">
    <source>
        <dbReference type="ARBA" id="ARBA00023268"/>
    </source>
</evidence>
<feature type="active site" description="Nucleophile" evidence="9">
    <location>
        <position position="193"/>
    </location>
</feature>
<evidence type="ECO:0000256" key="1">
    <source>
        <dbReference type="ARBA" id="ARBA00006774"/>
    </source>
</evidence>
<feature type="site" description="Involved in the stabilization of negative charge on the oxyanion by the formation of the oxyanion hole" evidence="9">
    <location>
        <position position="117"/>
    </location>
</feature>
<dbReference type="InterPro" id="IPR042195">
    <property type="entry name" value="ArgJ_beta_C"/>
</dbReference>
<comment type="function">
    <text evidence="9">Catalyzes two activities which are involved in the cyclic version of arginine biosynthesis: the synthesis of N-acetylglutamate from glutamate and acetyl-CoA as the acetyl donor, and of ornithine by transacetylation between N(2)-acetylornithine and glutamate.</text>
</comment>
<keyword evidence="3 9" id="KW-0055">Arginine biosynthesis</keyword>
<dbReference type="CDD" id="cd02152">
    <property type="entry name" value="OAT"/>
    <property type="match status" value="1"/>
</dbReference>
<dbReference type="Gene3D" id="3.60.70.12">
    <property type="entry name" value="L-amino peptidase D-ALA esterase/amidase"/>
    <property type="match status" value="1"/>
</dbReference>
<dbReference type="NCBIfam" id="NF003802">
    <property type="entry name" value="PRK05388.1"/>
    <property type="match status" value="1"/>
</dbReference>
<comment type="similarity">
    <text evidence="1 9">Belongs to the ArgJ family.</text>
</comment>
<dbReference type="NCBIfam" id="TIGR00120">
    <property type="entry name" value="ArgJ"/>
    <property type="match status" value="1"/>
</dbReference>
<dbReference type="Proteomes" id="UP000189857">
    <property type="component" value="Unassembled WGS sequence"/>
</dbReference>
<comment type="subunit">
    <text evidence="2 9">Heterotetramer of two alpha and two beta chains.</text>
</comment>
<feature type="binding site" evidence="9">
    <location>
        <position position="193"/>
    </location>
    <ligand>
        <name>substrate</name>
    </ligand>
</feature>
<dbReference type="HAMAP" id="MF_01106">
    <property type="entry name" value="ArgJ"/>
    <property type="match status" value="1"/>
</dbReference>
<accession>A0A1T4PGL3</accession>
<feature type="chain" id="PRO_5023541192" description="Arginine biosynthesis bifunctional protein ArgJ beta chain" evidence="9">
    <location>
        <begin position="193"/>
        <end position="410"/>
    </location>
</feature>
<evidence type="ECO:0000256" key="8">
    <source>
        <dbReference type="ARBA" id="ARBA00023315"/>
    </source>
</evidence>
<dbReference type="GO" id="GO:0005737">
    <property type="term" value="C:cytoplasm"/>
    <property type="evidence" value="ECO:0007669"/>
    <property type="project" value="UniProtKB-SubCell"/>
</dbReference>
<proteinExistence type="inferred from homology"/>
<dbReference type="AlphaFoldDB" id="A0A1T4PGL3"/>